<dbReference type="Gene3D" id="3.30.420.240">
    <property type="match status" value="1"/>
</dbReference>
<organism evidence="1">
    <name type="scientific">marine sediment metagenome</name>
    <dbReference type="NCBI Taxonomy" id="412755"/>
    <lineage>
        <taxon>unclassified sequences</taxon>
        <taxon>metagenomes</taxon>
        <taxon>ecological metagenomes</taxon>
    </lineage>
</organism>
<protein>
    <submittedName>
        <fullName evidence="1">Uncharacterized protein</fullName>
    </submittedName>
</protein>
<comment type="caution">
    <text evidence="1">The sequence shown here is derived from an EMBL/GenBank/DDBJ whole genome shotgun (WGS) entry which is preliminary data.</text>
</comment>
<name>X0W1P5_9ZZZZ</name>
<dbReference type="EMBL" id="BARS01033303">
    <property type="protein sequence ID" value="GAG24445.1"/>
    <property type="molecule type" value="Genomic_DNA"/>
</dbReference>
<sequence length="234" mass="26982">MVLFSKPIIDIIIKWTPEPKKPVDFVNVGDIIELVIEKFPHTCGFRFDHFESEKIIQEIQAKGIKADAVFFSNRQQMRIYRILRHLIWRNEIEIMWDDLAIHELEDLILVNRYKLEHPSGGGSKDVSDAIANCVAQISEFSYKSSMFSDSGEGFDKEMKELRQWLLWFRRKHKRDPNMVEVATHFRVNPVVAEDMLANIQHEIDVGLFMGVESEMMDGVPMGDVDGSGSDLGLI</sequence>
<dbReference type="AlphaFoldDB" id="X0W1P5"/>
<gene>
    <name evidence="1" type="ORF">S01H1_51603</name>
</gene>
<accession>X0W1P5</accession>
<proteinExistence type="predicted"/>
<reference evidence="1" key="1">
    <citation type="journal article" date="2014" name="Front. Microbiol.">
        <title>High frequency of phylogenetically diverse reductive dehalogenase-homologous genes in deep subseafloor sedimentary metagenomes.</title>
        <authorList>
            <person name="Kawai M."/>
            <person name="Futagami T."/>
            <person name="Toyoda A."/>
            <person name="Takaki Y."/>
            <person name="Nishi S."/>
            <person name="Hori S."/>
            <person name="Arai W."/>
            <person name="Tsubouchi T."/>
            <person name="Morono Y."/>
            <person name="Uchiyama I."/>
            <person name="Ito T."/>
            <person name="Fujiyama A."/>
            <person name="Inagaki F."/>
            <person name="Takami H."/>
        </authorList>
    </citation>
    <scope>NUCLEOTIDE SEQUENCE</scope>
    <source>
        <strain evidence="1">Expedition CK06-06</strain>
    </source>
</reference>
<evidence type="ECO:0000313" key="1">
    <source>
        <dbReference type="EMBL" id="GAG24445.1"/>
    </source>
</evidence>